<keyword evidence="3" id="KW-1185">Reference proteome</keyword>
<dbReference type="EMBL" id="MTHD01000001">
    <property type="protein sequence ID" value="OMG56619.1"/>
    <property type="molecule type" value="Genomic_DNA"/>
</dbReference>
<evidence type="ECO:0000313" key="2">
    <source>
        <dbReference type="EMBL" id="OMG56619.1"/>
    </source>
</evidence>
<accession>A0A1R1IDG4</accession>
<dbReference type="Pfam" id="PF16811">
    <property type="entry name" value="TAtT"/>
    <property type="match status" value="1"/>
</dbReference>
<organism evidence="2 3">
    <name type="scientific">Azonexus hydrophilus</name>
    <dbReference type="NCBI Taxonomy" id="418702"/>
    <lineage>
        <taxon>Bacteria</taxon>
        <taxon>Pseudomonadati</taxon>
        <taxon>Pseudomonadota</taxon>
        <taxon>Betaproteobacteria</taxon>
        <taxon>Rhodocyclales</taxon>
        <taxon>Azonexaceae</taxon>
        <taxon>Azonexus</taxon>
    </lineage>
</organism>
<gene>
    <name evidence="2" type="ORF">BJN45_03125</name>
</gene>
<evidence type="ECO:0000313" key="3">
    <source>
        <dbReference type="Proteomes" id="UP000187526"/>
    </source>
</evidence>
<dbReference type="OrthoDB" id="8902113at2"/>
<dbReference type="RefSeq" id="WP_076091939.1">
    <property type="nucleotide sequence ID" value="NZ_MTHD01000001.1"/>
</dbReference>
<dbReference type="InterPro" id="IPR038537">
    <property type="entry name" value="TatT_sf"/>
</dbReference>
<keyword evidence="1" id="KW-0732">Signal</keyword>
<dbReference type="AlphaFoldDB" id="A0A1R1IDG4"/>
<dbReference type="InterPro" id="IPR031823">
    <property type="entry name" value="TatT"/>
</dbReference>
<dbReference type="PROSITE" id="PS51257">
    <property type="entry name" value="PROKAR_LIPOPROTEIN"/>
    <property type="match status" value="1"/>
</dbReference>
<feature type="signal peptide" evidence="1">
    <location>
        <begin position="1"/>
        <end position="21"/>
    </location>
</feature>
<reference evidence="2 3" key="1">
    <citation type="submission" date="2016-10" db="EMBL/GenBank/DDBJ databases">
        <title>Alkaliphiles isolated from bioreactors.</title>
        <authorList>
            <person name="Salah Z."/>
            <person name="Rout S.P."/>
            <person name="Humphreys P.N."/>
        </authorList>
    </citation>
    <scope>NUCLEOTIDE SEQUENCE [LARGE SCALE GENOMIC DNA]</scope>
    <source>
        <strain evidence="2 3">ZS02</strain>
    </source>
</reference>
<dbReference type="Proteomes" id="UP000187526">
    <property type="component" value="Unassembled WGS sequence"/>
</dbReference>
<proteinExistence type="predicted"/>
<feature type="chain" id="PRO_5012412898" evidence="1">
    <location>
        <begin position="22"/>
        <end position="297"/>
    </location>
</feature>
<dbReference type="STRING" id="418702.BJN45_03125"/>
<comment type="caution">
    <text evidence="2">The sequence shown here is derived from an EMBL/GenBank/DDBJ whole genome shotgun (WGS) entry which is preliminary data.</text>
</comment>
<name>A0A1R1IDG4_9RHOO</name>
<dbReference type="Gene3D" id="1.25.40.920">
    <property type="entry name" value="TRAP transporter T-component"/>
    <property type="match status" value="1"/>
</dbReference>
<protein>
    <submittedName>
        <fullName evidence="2">Uncharacterized protein</fullName>
    </submittedName>
</protein>
<evidence type="ECO:0000256" key="1">
    <source>
        <dbReference type="SAM" id="SignalP"/>
    </source>
</evidence>
<sequence length="297" mass="31396">MIRPARLISTLLCLLTALALAGCSPRALVVSSLADELAGQGQGAETDPELARDAAPFYLKLSEAVLAQQPGHAALAESVAARMTEYSYAFVAFEADRIEASDARAAERLRQRAAGLYQRARKHAVNALERRNPGFMQALADPAATPVLPKADAGLAYWAAAAWGSWIALAKDNPETVADLPLVVRLAAVAEVADPDWSDGALTSLRATLEAARPGGDKAQAGRWFDAAIARAGGQSAGAYVAKAESIALPAGDRSAFENLLRQALAVKEASGSPRTLQNEVMRRRAAWLLEQAPDLF</sequence>